<protein>
    <recommendedName>
        <fullName evidence="3">ATP-binding protein</fullName>
    </recommendedName>
</protein>
<dbReference type="AlphaFoldDB" id="A0A4Q6XP84"/>
<evidence type="ECO:0000313" key="1">
    <source>
        <dbReference type="EMBL" id="RZF61741.1"/>
    </source>
</evidence>
<dbReference type="OrthoDB" id="797724at2"/>
<dbReference type="Proteomes" id="UP000292855">
    <property type="component" value="Unassembled WGS sequence"/>
</dbReference>
<organism evidence="1 2">
    <name type="scientific">Sphingobacterium corticibacterium</name>
    <dbReference type="NCBI Taxonomy" id="2484746"/>
    <lineage>
        <taxon>Bacteria</taxon>
        <taxon>Pseudomonadati</taxon>
        <taxon>Bacteroidota</taxon>
        <taxon>Sphingobacteriia</taxon>
        <taxon>Sphingobacteriales</taxon>
        <taxon>Sphingobacteriaceae</taxon>
        <taxon>Sphingobacterium</taxon>
    </lineage>
</organism>
<comment type="caution">
    <text evidence="1">The sequence shown here is derived from an EMBL/GenBank/DDBJ whole genome shotgun (WGS) entry which is preliminary data.</text>
</comment>
<gene>
    <name evidence="1" type="ORF">EWE74_02565</name>
</gene>
<proteinExistence type="predicted"/>
<accession>A0A4Q6XP84</accession>
<keyword evidence="2" id="KW-1185">Reference proteome</keyword>
<sequence length="407" mass="47672">MEKIIKIRGNTTLGDFEKLYNDLYSSINKKEYVSVQIPKNLSRNFFSITSSLIQFVATWIQCGFAKRLILNIESIDEETLTKLYEQEFIFPLVALSWNDVLIEDVNGKNVRAHLRYYQNEFIRRMRKVEAMRKGEKLLLANLDHFDNATGLLPYLETKDEFIAQEPDLNDSLKPPIMNQVLHYTLSYFQKNLSSVYDDIIGIIYELLKNTQEWGKEDKSKTPITPNIRGVFVKFYKRNRAKLLEEYADEKPISDFFKDEQTIKNNTLGEVYFIEMSVFDAGAGFVKRFVEERSESLHDIDVIKKCLIKNQTSSIGIFKKEKGKGLDRILRILDTGKGFLRIKTDKYCLYRNLTKNPYQEIEKGNFQQMELFDWKTNSKNNFTEQKYSSGSVVSLLYPLPQIPEYTHE</sequence>
<evidence type="ECO:0000313" key="2">
    <source>
        <dbReference type="Proteomes" id="UP000292855"/>
    </source>
</evidence>
<dbReference type="RefSeq" id="WP_130139970.1">
    <property type="nucleotide sequence ID" value="NZ_SGIT01000001.1"/>
</dbReference>
<reference evidence="1 2" key="1">
    <citation type="submission" date="2019-02" db="EMBL/GenBank/DDBJ databases">
        <authorList>
            <person name="Li Y."/>
        </authorList>
    </citation>
    <scope>NUCLEOTIDE SEQUENCE [LARGE SCALE GENOMIC DNA]</scope>
    <source>
        <strain evidence="1 2">30C10-4-7</strain>
    </source>
</reference>
<dbReference type="EMBL" id="SGIT01000001">
    <property type="protein sequence ID" value="RZF61741.1"/>
    <property type="molecule type" value="Genomic_DNA"/>
</dbReference>
<name>A0A4Q6XP84_9SPHI</name>
<evidence type="ECO:0008006" key="3">
    <source>
        <dbReference type="Google" id="ProtNLM"/>
    </source>
</evidence>